<protein>
    <submittedName>
        <fullName evidence="1">Uncharacterized protein</fullName>
    </submittedName>
</protein>
<dbReference type="Proteomes" id="UP000077202">
    <property type="component" value="Unassembled WGS sequence"/>
</dbReference>
<comment type="caution">
    <text evidence="1">The sequence shown here is derived from an EMBL/GenBank/DDBJ whole genome shotgun (WGS) entry which is preliminary data.</text>
</comment>
<keyword evidence="2" id="KW-1185">Reference proteome</keyword>
<reference evidence="1" key="1">
    <citation type="submission" date="2016-03" db="EMBL/GenBank/DDBJ databases">
        <title>Mechanisms controlling the formation of the plant cell surface in tip-growing cells are functionally conserved among land plants.</title>
        <authorList>
            <person name="Honkanen S."/>
            <person name="Jones V.A."/>
            <person name="Morieri G."/>
            <person name="Champion C."/>
            <person name="Hetherington A.J."/>
            <person name="Kelly S."/>
            <person name="Saint-Marcoux D."/>
            <person name="Proust H."/>
            <person name="Prescott H."/>
            <person name="Dolan L."/>
        </authorList>
    </citation>
    <scope>NUCLEOTIDE SEQUENCE [LARGE SCALE GENOMIC DNA]</scope>
    <source>
        <tissue evidence="1">Whole gametophyte</tissue>
    </source>
</reference>
<accession>A0A176VUQ9</accession>
<gene>
    <name evidence="1" type="ORF">AXG93_2415s1190</name>
</gene>
<sequence length="92" mass="10059">MDKVHVLAPEGGRVEGYATVCPSVHVAVGYNHSAMETYSDCGGRDGVGRRLRAERHRIGQEATELFGSDHVTSTWRSHRGWSVISDYGDGDV</sequence>
<proteinExistence type="predicted"/>
<dbReference type="AlphaFoldDB" id="A0A176VUQ9"/>
<name>A0A176VUQ9_MARPO</name>
<dbReference type="EMBL" id="LVLJ01002571">
    <property type="protein sequence ID" value="OAE24540.1"/>
    <property type="molecule type" value="Genomic_DNA"/>
</dbReference>
<organism evidence="1 2">
    <name type="scientific">Marchantia polymorpha subsp. ruderalis</name>
    <dbReference type="NCBI Taxonomy" id="1480154"/>
    <lineage>
        <taxon>Eukaryota</taxon>
        <taxon>Viridiplantae</taxon>
        <taxon>Streptophyta</taxon>
        <taxon>Embryophyta</taxon>
        <taxon>Marchantiophyta</taxon>
        <taxon>Marchantiopsida</taxon>
        <taxon>Marchantiidae</taxon>
        <taxon>Marchantiales</taxon>
        <taxon>Marchantiaceae</taxon>
        <taxon>Marchantia</taxon>
    </lineage>
</organism>
<evidence type="ECO:0000313" key="1">
    <source>
        <dbReference type="EMBL" id="OAE24540.1"/>
    </source>
</evidence>
<evidence type="ECO:0000313" key="2">
    <source>
        <dbReference type="Proteomes" id="UP000077202"/>
    </source>
</evidence>